<dbReference type="EMBL" id="AODM01000029">
    <property type="protein sequence ID" value="EUJ57025.1"/>
    <property type="molecule type" value="Genomic_DNA"/>
</dbReference>
<dbReference type="Proteomes" id="UP000019241">
    <property type="component" value="Unassembled WGS sequence"/>
</dbReference>
<dbReference type="AlphaFoldDB" id="W7DYQ3"/>
<proteinExistence type="predicted"/>
<gene>
    <name evidence="1" type="ORF">MCOL2_08721</name>
</gene>
<protein>
    <submittedName>
        <fullName evidence="1">Uncharacterized protein</fullName>
    </submittedName>
</protein>
<dbReference type="PATRIC" id="fig|1265822.4.peg.1777"/>
<sequence>MKINIYPHAKQKVMSYVTIKWYSANLTKRLCLIVRFQRLINSKDLEFYRVTEQKNIEDVFGYLVIYDKRKPAVLKDFTVFYKSSIEPKIFENSLKKNHIYVLFFHFTDIEEEEEMPKFSKVIHFIEDLLKFNESSYYLDNYLIQHKLKFECPLEYEKIGEFLEYLSKISKRQIPCIKTERKKISEFITVKGFFDGQNVV</sequence>
<accession>W7DYQ3</accession>
<name>W7DYQ3_9LIST</name>
<evidence type="ECO:0000313" key="1">
    <source>
        <dbReference type="EMBL" id="EUJ57025.1"/>
    </source>
</evidence>
<organism evidence="1 2">
    <name type="scientific">Listeria fleischmannii FSL S10-1203</name>
    <dbReference type="NCBI Taxonomy" id="1265822"/>
    <lineage>
        <taxon>Bacteria</taxon>
        <taxon>Bacillati</taxon>
        <taxon>Bacillota</taxon>
        <taxon>Bacilli</taxon>
        <taxon>Bacillales</taxon>
        <taxon>Listeriaceae</taxon>
        <taxon>Listeria</taxon>
    </lineage>
</organism>
<evidence type="ECO:0000313" key="2">
    <source>
        <dbReference type="Proteomes" id="UP000019241"/>
    </source>
</evidence>
<comment type="caution">
    <text evidence="1">The sequence shown here is derived from an EMBL/GenBank/DDBJ whole genome shotgun (WGS) entry which is preliminary data.</text>
</comment>
<reference evidence="1 2" key="1">
    <citation type="submission" date="2012-12" db="EMBL/GenBank/DDBJ databases">
        <title>Novel taxa of Listeriaceae from agricultural environments in the United States.</title>
        <authorList>
            <person name="den Bakker H.C."/>
            <person name="Allred A."/>
            <person name="Warchocki S."/>
            <person name="Wright E.M."/>
            <person name="Burrell A."/>
            <person name="Nightingale K.K."/>
            <person name="Kephart D."/>
            <person name="Wiedmann M."/>
        </authorList>
    </citation>
    <scope>NUCLEOTIDE SEQUENCE [LARGE SCALE GENOMIC DNA]</scope>
    <source>
        <strain evidence="1 2">FSL S10-1203</strain>
    </source>
</reference>